<evidence type="ECO:0000313" key="4">
    <source>
        <dbReference type="Proteomes" id="UP001447188"/>
    </source>
</evidence>
<protein>
    <recommendedName>
        <fullName evidence="2">RepB plasmid partition domain-containing protein</fullName>
    </recommendedName>
</protein>
<name>A0ABR3G3P5_9PEZI</name>
<dbReference type="EMBL" id="JBBBZM010000781">
    <property type="protein sequence ID" value="KAL0630342.1"/>
    <property type="molecule type" value="Genomic_DNA"/>
</dbReference>
<proteinExistence type="predicted"/>
<dbReference type="InterPro" id="IPR011111">
    <property type="entry name" value="Plasmid_RepB"/>
</dbReference>
<organism evidence="3 4">
    <name type="scientific">Discina gigas</name>
    <dbReference type="NCBI Taxonomy" id="1032678"/>
    <lineage>
        <taxon>Eukaryota</taxon>
        <taxon>Fungi</taxon>
        <taxon>Dikarya</taxon>
        <taxon>Ascomycota</taxon>
        <taxon>Pezizomycotina</taxon>
        <taxon>Pezizomycetes</taxon>
        <taxon>Pezizales</taxon>
        <taxon>Discinaceae</taxon>
        <taxon>Discina</taxon>
    </lineage>
</organism>
<feature type="domain" description="RepB plasmid partition" evidence="2">
    <location>
        <begin position="1"/>
        <end position="130"/>
    </location>
</feature>
<keyword evidence="1" id="KW-0175">Coiled coil</keyword>
<evidence type="ECO:0000259" key="2">
    <source>
        <dbReference type="Pfam" id="PF07506"/>
    </source>
</evidence>
<reference evidence="3 4" key="1">
    <citation type="submission" date="2024-02" db="EMBL/GenBank/DDBJ databases">
        <title>Discinaceae phylogenomics.</title>
        <authorList>
            <person name="Dirks A.C."/>
            <person name="James T.Y."/>
        </authorList>
    </citation>
    <scope>NUCLEOTIDE SEQUENCE [LARGE SCALE GENOMIC DNA]</scope>
    <source>
        <strain evidence="3 4">ACD0624</strain>
    </source>
</reference>
<keyword evidence="4" id="KW-1185">Reference proteome</keyword>
<comment type="caution">
    <text evidence="3">The sequence shown here is derived from an EMBL/GenBank/DDBJ whole genome shotgun (WGS) entry which is preliminary data.</text>
</comment>
<feature type="coiled-coil region" evidence="1">
    <location>
        <begin position="57"/>
        <end position="91"/>
    </location>
</feature>
<accession>A0ABR3G3P5</accession>
<dbReference type="Pfam" id="PF07506">
    <property type="entry name" value="RepB"/>
    <property type="match status" value="1"/>
</dbReference>
<sequence>MLRDRRFSIELSKILRRMIPLRQVECVELMLSANNLTVAYARALQSVSTPDQLVGRAKQKRKNNGVTQEQMAKMEREMSNVQTQYKLAEQSYGEDMLNFVLTRGYVSKLLENSRVLRFLEQRHAHVVAQFKILVQTASQEL</sequence>
<evidence type="ECO:0000256" key="1">
    <source>
        <dbReference type="SAM" id="Coils"/>
    </source>
</evidence>
<dbReference type="Proteomes" id="UP001447188">
    <property type="component" value="Unassembled WGS sequence"/>
</dbReference>
<evidence type="ECO:0000313" key="3">
    <source>
        <dbReference type="EMBL" id="KAL0630342.1"/>
    </source>
</evidence>
<gene>
    <name evidence="3" type="ORF">Q9L58_010811</name>
</gene>